<dbReference type="Proteomes" id="UP001500212">
    <property type="component" value="Unassembled WGS sequence"/>
</dbReference>
<name>A0ABP8TBD7_9ACTN</name>
<dbReference type="Gene3D" id="3.30.420.10">
    <property type="entry name" value="Ribonuclease H-like superfamily/Ribonuclease H"/>
    <property type="match status" value="1"/>
</dbReference>
<accession>A0ABP8TBD7</accession>
<organism evidence="1 2">
    <name type="scientific">Actinoallomurus liliacearum</name>
    <dbReference type="NCBI Taxonomy" id="1080073"/>
    <lineage>
        <taxon>Bacteria</taxon>
        <taxon>Bacillati</taxon>
        <taxon>Actinomycetota</taxon>
        <taxon>Actinomycetes</taxon>
        <taxon>Streptosporangiales</taxon>
        <taxon>Thermomonosporaceae</taxon>
        <taxon>Actinoallomurus</taxon>
    </lineage>
</organism>
<comment type="caution">
    <text evidence="1">The sequence shown here is derived from an EMBL/GenBank/DDBJ whole genome shotgun (WGS) entry which is preliminary data.</text>
</comment>
<evidence type="ECO:0000313" key="2">
    <source>
        <dbReference type="Proteomes" id="UP001500212"/>
    </source>
</evidence>
<evidence type="ECO:0008006" key="3">
    <source>
        <dbReference type="Google" id="ProtNLM"/>
    </source>
</evidence>
<dbReference type="EMBL" id="BAABHJ010000001">
    <property type="protein sequence ID" value="GAA4601168.1"/>
    <property type="molecule type" value="Genomic_DNA"/>
</dbReference>
<dbReference type="InterPro" id="IPR036397">
    <property type="entry name" value="RNaseH_sf"/>
</dbReference>
<evidence type="ECO:0000313" key="1">
    <source>
        <dbReference type="EMBL" id="GAA4601168.1"/>
    </source>
</evidence>
<dbReference type="SUPFAM" id="SSF53098">
    <property type="entry name" value="Ribonuclease H-like"/>
    <property type="match status" value="1"/>
</dbReference>
<keyword evidence="2" id="KW-1185">Reference proteome</keyword>
<protein>
    <recommendedName>
        <fullName evidence="3">Exonuclease</fullName>
    </recommendedName>
</protein>
<proteinExistence type="predicted"/>
<dbReference type="InterPro" id="IPR012337">
    <property type="entry name" value="RNaseH-like_sf"/>
</dbReference>
<sequence>MSRNETPRSAGGTAPDVYISADVEADGPIPGPYSMISFGLTVAGTYDGRTFERRDPEATTFYAELRPISDEYDAAALAVSGLDRERLLREGRDPAEAMSAAARWVQAAGHAEGGKPVFAAYPLGFDWMFLYWYFVRFAETGSPFGHSRFLDLKTLYAARSGETVTRSVKGRMPRHLLSRRRHTHHALDDAVEQAELLQNLMAWDGAPAR</sequence>
<dbReference type="RefSeq" id="WP_345346759.1">
    <property type="nucleotide sequence ID" value="NZ_BAABHJ010000001.1"/>
</dbReference>
<reference evidence="2" key="1">
    <citation type="journal article" date="2019" name="Int. J. Syst. Evol. Microbiol.">
        <title>The Global Catalogue of Microorganisms (GCM) 10K type strain sequencing project: providing services to taxonomists for standard genome sequencing and annotation.</title>
        <authorList>
            <consortium name="The Broad Institute Genomics Platform"/>
            <consortium name="The Broad Institute Genome Sequencing Center for Infectious Disease"/>
            <person name="Wu L."/>
            <person name="Ma J."/>
        </authorList>
    </citation>
    <scope>NUCLEOTIDE SEQUENCE [LARGE SCALE GENOMIC DNA]</scope>
    <source>
        <strain evidence="2">JCM 17938</strain>
    </source>
</reference>
<gene>
    <name evidence="1" type="ORF">GCM10023195_02610</name>
</gene>